<accession>A0A6J6QFX8</accession>
<evidence type="ECO:0000313" key="2">
    <source>
        <dbReference type="EMBL" id="CAB4809883.1"/>
    </source>
</evidence>
<proteinExistence type="predicted"/>
<dbReference type="EMBL" id="CAFBLC010000035">
    <property type="protein sequence ID" value="CAB4854817.1"/>
    <property type="molecule type" value="Genomic_DNA"/>
</dbReference>
<evidence type="ECO:0000313" key="4">
    <source>
        <dbReference type="EMBL" id="CAB4990612.1"/>
    </source>
</evidence>
<organism evidence="1">
    <name type="scientific">freshwater metagenome</name>
    <dbReference type="NCBI Taxonomy" id="449393"/>
    <lineage>
        <taxon>unclassified sequences</taxon>
        <taxon>metagenomes</taxon>
        <taxon>ecological metagenomes</taxon>
    </lineage>
</organism>
<dbReference type="EMBL" id="CAFBOQ010000033">
    <property type="protein sequence ID" value="CAB4990612.1"/>
    <property type="molecule type" value="Genomic_DNA"/>
</dbReference>
<sequence length="57" mass="6265">MKTIKGKGKAWAVTGASELIERATWGLPEGIQRRRNQLVFTPAGFANHDFAMKGPSH</sequence>
<dbReference type="EMBL" id="CAEZYA010000026">
    <property type="protein sequence ID" value="CAB4707718.1"/>
    <property type="molecule type" value="Genomic_DNA"/>
</dbReference>
<dbReference type="AlphaFoldDB" id="A0A6J6QFX8"/>
<dbReference type="EMBL" id="CAFBQD010000025">
    <property type="protein sequence ID" value="CAB5050801.1"/>
    <property type="molecule type" value="Genomic_DNA"/>
</dbReference>
<evidence type="ECO:0000313" key="5">
    <source>
        <dbReference type="EMBL" id="CAB5050801.1"/>
    </source>
</evidence>
<evidence type="ECO:0000313" key="1">
    <source>
        <dbReference type="EMBL" id="CAB4707718.1"/>
    </source>
</evidence>
<name>A0A6J6QFX8_9ZZZZ</name>
<protein>
    <submittedName>
        <fullName evidence="1">Unannotated protein</fullName>
    </submittedName>
</protein>
<evidence type="ECO:0000313" key="3">
    <source>
        <dbReference type="EMBL" id="CAB4854817.1"/>
    </source>
</evidence>
<dbReference type="EMBL" id="CAFAAU010000027">
    <property type="protein sequence ID" value="CAB4809883.1"/>
    <property type="molecule type" value="Genomic_DNA"/>
</dbReference>
<evidence type="ECO:0000313" key="6">
    <source>
        <dbReference type="EMBL" id="CAB5057009.1"/>
    </source>
</evidence>
<reference evidence="1" key="1">
    <citation type="submission" date="2020-05" db="EMBL/GenBank/DDBJ databases">
        <authorList>
            <person name="Chiriac C."/>
            <person name="Salcher M."/>
            <person name="Ghai R."/>
            <person name="Kavagutti S V."/>
        </authorList>
    </citation>
    <scope>NUCLEOTIDE SEQUENCE</scope>
</reference>
<dbReference type="EMBL" id="CAFBQM010000022">
    <property type="protein sequence ID" value="CAB5057009.1"/>
    <property type="molecule type" value="Genomic_DNA"/>
</dbReference>
<gene>
    <name evidence="1" type="ORF">UFOPK2627_00863</name>
    <name evidence="2" type="ORF">UFOPK3078_00934</name>
    <name evidence="3" type="ORF">UFOPK3288_01048</name>
    <name evidence="4" type="ORF">UFOPK3990_01058</name>
    <name evidence="5" type="ORF">UFOPK4245_00949</name>
    <name evidence="6" type="ORF">UFOPK4337_00664</name>
</gene>